<dbReference type="Proteomes" id="UP000019464">
    <property type="component" value="Unassembled WGS sequence"/>
</dbReference>
<protein>
    <recommendedName>
        <fullName evidence="3">Entry exclusion lipoprotein TrbK</fullName>
    </recommendedName>
</protein>
<gene>
    <name evidence="1" type="ORF">D791_03898</name>
</gene>
<evidence type="ECO:0000313" key="2">
    <source>
        <dbReference type="Proteomes" id="UP000019464"/>
    </source>
</evidence>
<dbReference type="PROSITE" id="PS51257">
    <property type="entry name" value="PROKAR_LIPOPROTEIN"/>
    <property type="match status" value="1"/>
</dbReference>
<keyword evidence="2" id="KW-1185">Reference proteome</keyword>
<dbReference type="NCBIfam" id="TIGR04359">
    <property type="entry name" value="TrbK_RP4"/>
    <property type="match status" value="1"/>
</dbReference>
<dbReference type="RefSeq" id="WP_036514576.1">
    <property type="nucleotide sequence ID" value="NZ_AONB01000031.1"/>
</dbReference>
<dbReference type="InterPro" id="IPR027584">
    <property type="entry name" value="TrbK_RP4"/>
</dbReference>
<evidence type="ECO:0008006" key="3">
    <source>
        <dbReference type="Google" id="ProtNLM"/>
    </source>
</evidence>
<sequence>MSRLSLAALTVIAVLLSGCGKETMPEPSASTCAPDAFQKFMSELRDEANRIAFADACKSFNKAKSMRDWEFKPSPADDF</sequence>
<dbReference type="STRING" id="1229521.D791_03898"/>
<name>W9UPM4_9GAMM</name>
<reference evidence="2" key="1">
    <citation type="submission" date="2012-11" db="EMBL/GenBank/DDBJ databases">
        <authorList>
            <person name="Singh A."/>
            <person name="Pinnaka A.K."/>
            <person name="Vaidya B."/>
        </authorList>
    </citation>
    <scope>NUCLEOTIDE SEQUENCE [LARGE SCALE GENOMIC DNA]</scope>
    <source>
        <strain evidence="2">AK23</strain>
    </source>
</reference>
<organism evidence="1 2">
    <name type="scientific">Nitrincola nitratireducens</name>
    <dbReference type="NCBI Taxonomy" id="1229521"/>
    <lineage>
        <taxon>Bacteria</taxon>
        <taxon>Pseudomonadati</taxon>
        <taxon>Pseudomonadota</taxon>
        <taxon>Gammaproteobacteria</taxon>
        <taxon>Oceanospirillales</taxon>
        <taxon>Oceanospirillaceae</taxon>
        <taxon>Nitrincola</taxon>
    </lineage>
</organism>
<dbReference type="AlphaFoldDB" id="W9UPM4"/>
<proteinExistence type="predicted"/>
<accession>W9UPM4</accession>
<dbReference type="OrthoDB" id="8480303at2"/>
<dbReference type="EMBL" id="AONB01000031">
    <property type="protein sequence ID" value="EXJ09158.1"/>
    <property type="molecule type" value="Genomic_DNA"/>
</dbReference>
<evidence type="ECO:0000313" key="1">
    <source>
        <dbReference type="EMBL" id="EXJ09158.1"/>
    </source>
</evidence>
<reference evidence="1 2" key="2">
    <citation type="journal article" date="2015" name="Syst. Appl. Microbiol.">
        <title>Nitrincola nitratireducens sp. nov. isolated from a haloalkaline crater lake.</title>
        <authorList>
            <person name="Singh A."/>
            <person name="Vaidya B."/>
            <person name="Tanuku N.R."/>
            <person name="Pinnaka A.K."/>
        </authorList>
    </citation>
    <scope>NUCLEOTIDE SEQUENCE [LARGE SCALE GENOMIC DNA]</scope>
    <source>
        <strain evidence="1 2">AK23</strain>
    </source>
</reference>
<comment type="caution">
    <text evidence="1">The sequence shown here is derived from an EMBL/GenBank/DDBJ whole genome shotgun (WGS) entry which is preliminary data.</text>
</comment>